<organism evidence="1 2">
    <name type="scientific">Rangifer tarandus platyrhynchus</name>
    <name type="common">Svalbard reindeer</name>
    <dbReference type="NCBI Taxonomy" id="3082113"/>
    <lineage>
        <taxon>Eukaryota</taxon>
        <taxon>Metazoa</taxon>
        <taxon>Chordata</taxon>
        <taxon>Craniata</taxon>
        <taxon>Vertebrata</taxon>
        <taxon>Euteleostomi</taxon>
        <taxon>Mammalia</taxon>
        <taxon>Eutheria</taxon>
        <taxon>Laurasiatheria</taxon>
        <taxon>Artiodactyla</taxon>
        <taxon>Ruminantia</taxon>
        <taxon>Pecora</taxon>
        <taxon>Cervidae</taxon>
        <taxon>Odocoileinae</taxon>
        <taxon>Rangifer</taxon>
    </lineage>
</organism>
<proteinExistence type="predicted"/>
<dbReference type="EMBL" id="OX459937">
    <property type="protein sequence ID" value="CAI9151760.1"/>
    <property type="molecule type" value="Genomic_DNA"/>
</dbReference>
<reference evidence="1" key="1">
    <citation type="submission" date="2023-04" db="EMBL/GenBank/DDBJ databases">
        <authorList>
            <consortium name="ELIXIR-Norway"/>
        </authorList>
    </citation>
    <scope>NUCLEOTIDE SEQUENCE [LARGE SCALE GENOMIC DNA]</scope>
</reference>
<evidence type="ECO:0000313" key="1">
    <source>
        <dbReference type="EMBL" id="CAI9151760.1"/>
    </source>
</evidence>
<protein>
    <submittedName>
        <fullName evidence="1">Uncharacterized protein</fullName>
    </submittedName>
</protein>
<evidence type="ECO:0000313" key="2">
    <source>
        <dbReference type="Proteomes" id="UP001176941"/>
    </source>
</evidence>
<gene>
    <name evidence="1" type="ORF">MRATA1EN1_LOCUS722</name>
</gene>
<name>A0ABN8XT02_RANTA</name>
<sequence>MPRLHGRYFIPVPLTWDYKMFTHTGTQIYTPATKEIYIVTIHRYKILTTQAKYTETKLMKRVYSKDINLYLYPKYAHSAQTWNVRIEYTRKTYMVFAHHVKDTTCNSDKNHPK</sequence>
<accession>A0ABN8XT02</accession>
<keyword evidence="2" id="KW-1185">Reference proteome</keyword>
<dbReference type="Proteomes" id="UP001176941">
    <property type="component" value="Chromosome 1"/>
</dbReference>